<dbReference type="EMBL" id="CP014209">
    <property type="protein sequence ID" value="ANC31079.1"/>
    <property type="molecule type" value="Genomic_DNA"/>
</dbReference>
<gene>
    <name evidence="2" type="ORF">I598_1526</name>
</gene>
<dbReference type="Proteomes" id="UP000076794">
    <property type="component" value="Chromosome"/>
</dbReference>
<keyword evidence="1" id="KW-0472">Membrane</keyword>
<feature type="transmembrane region" description="Helical" evidence="1">
    <location>
        <begin position="6"/>
        <end position="25"/>
    </location>
</feature>
<name>A0A168F918_9MICO</name>
<proteinExistence type="predicted"/>
<keyword evidence="1" id="KW-1133">Transmembrane helix</keyword>
<keyword evidence="3" id="KW-1185">Reference proteome</keyword>
<evidence type="ECO:0008006" key="4">
    <source>
        <dbReference type="Google" id="ProtNLM"/>
    </source>
</evidence>
<dbReference type="STRING" id="1300344.I598_1526"/>
<evidence type="ECO:0000256" key="1">
    <source>
        <dbReference type="SAM" id="Phobius"/>
    </source>
</evidence>
<feature type="transmembrane region" description="Helical" evidence="1">
    <location>
        <begin position="99"/>
        <end position="123"/>
    </location>
</feature>
<dbReference type="PATRIC" id="fig|1300344.3.peg.1532"/>
<evidence type="ECO:0000313" key="3">
    <source>
        <dbReference type="Proteomes" id="UP000076794"/>
    </source>
</evidence>
<evidence type="ECO:0000313" key="2">
    <source>
        <dbReference type="EMBL" id="ANC31079.1"/>
    </source>
</evidence>
<sequence>MEFVYNLLAFLHFVGWAIVLGGYLVSLRSPGLYRGVFHGALAALVGGVGMVGVAEASGMWDDGGPDMAKIAVKLTFALVIAVLAFVAKRQGAKGDNGTGAVAPGVKHAIGALTLVNIVVAVFWN</sequence>
<organism evidence="2 3">
    <name type="scientific">Isoptericola dokdonensis DS-3</name>
    <dbReference type="NCBI Taxonomy" id="1300344"/>
    <lineage>
        <taxon>Bacteria</taxon>
        <taxon>Bacillati</taxon>
        <taxon>Actinomycetota</taxon>
        <taxon>Actinomycetes</taxon>
        <taxon>Micrococcales</taxon>
        <taxon>Promicromonosporaceae</taxon>
        <taxon>Isoptericola</taxon>
    </lineage>
</organism>
<protein>
    <recommendedName>
        <fullName evidence="4">Integral membrane protein</fullName>
    </recommendedName>
</protein>
<feature type="transmembrane region" description="Helical" evidence="1">
    <location>
        <begin position="70"/>
        <end position="87"/>
    </location>
</feature>
<feature type="transmembrane region" description="Helical" evidence="1">
    <location>
        <begin position="37"/>
        <end position="58"/>
    </location>
</feature>
<keyword evidence="1" id="KW-0812">Transmembrane</keyword>
<dbReference type="RefSeq" id="WP_068202441.1">
    <property type="nucleotide sequence ID" value="NZ_CP014209.1"/>
</dbReference>
<reference evidence="2 3" key="1">
    <citation type="submission" date="2016-01" db="EMBL/GenBank/DDBJ databases">
        <title>Complete genome sequence of a soil Actinobacterium, Isoptericola dokdonensis DS-3.</title>
        <authorList>
            <person name="Kwon S.-K."/>
            <person name="Kim J.F."/>
        </authorList>
    </citation>
    <scope>NUCLEOTIDE SEQUENCE [LARGE SCALE GENOMIC DNA]</scope>
    <source>
        <strain evidence="2 3">DS-3</strain>
    </source>
</reference>
<dbReference type="OrthoDB" id="3830423at2"/>
<dbReference type="KEGG" id="ido:I598_1526"/>
<accession>A0A168F918</accession>
<dbReference type="AlphaFoldDB" id="A0A168F918"/>